<evidence type="ECO:0000313" key="2">
    <source>
        <dbReference type="EMBL" id="KAL2454750.1"/>
    </source>
</evidence>
<dbReference type="Proteomes" id="UP001604336">
    <property type="component" value="Unassembled WGS sequence"/>
</dbReference>
<keyword evidence="4" id="KW-1185">Reference proteome</keyword>
<evidence type="ECO:0000313" key="4">
    <source>
        <dbReference type="Proteomes" id="UP001604336"/>
    </source>
</evidence>
<dbReference type="AlphaFoldDB" id="A0ABD1P4B6"/>
<comment type="caution">
    <text evidence="3">The sequence shown here is derived from an EMBL/GenBank/DDBJ whole genome shotgun (WGS) entry which is preliminary data.</text>
</comment>
<reference evidence="4" key="2">
    <citation type="submission" date="2024-07" db="EMBL/GenBank/DDBJ databases">
        <title>Two chromosome-level genome assemblies of Korean endemic species Abeliophyllum distichum and Forsythia ovata (Oleaceae).</title>
        <authorList>
            <person name="Jang H."/>
        </authorList>
    </citation>
    <scope>NUCLEOTIDE SEQUENCE [LARGE SCALE GENOMIC DNA]</scope>
</reference>
<feature type="compositionally biased region" description="Polar residues" evidence="1">
    <location>
        <begin position="18"/>
        <end position="43"/>
    </location>
</feature>
<reference evidence="3" key="1">
    <citation type="submission" date="2024-07" db="EMBL/GenBank/DDBJ databases">
        <title>Two chromosome-level genome assemblies of Korean endemic species Abeliophyllum distichum and Forsythia ovata (Oleaceae).</title>
        <authorList>
            <person name="Mun J.H."/>
        </authorList>
    </citation>
    <scope>NUCLEOTIDE SEQUENCE</scope>
    <source>
        <strain evidence="3">KNKB198505000391</strain>
        <tissue evidence="3">Leaf</tissue>
    </source>
</reference>
<organism evidence="3 4">
    <name type="scientific">Abeliophyllum distichum</name>
    <dbReference type="NCBI Taxonomy" id="126358"/>
    <lineage>
        <taxon>Eukaryota</taxon>
        <taxon>Viridiplantae</taxon>
        <taxon>Streptophyta</taxon>
        <taxon>Embryophyta</taxon>
        <taxon>Tracheophyta</taxon>
        <taxon>Spermatophyta</taxon>
        <taxon>Magnoliopsida</taxon>
        <taxon>eudicotyledons</taxon>
        <taxon>Gunneridae</taxon>
        <taxon>Pentapetalae</taxon>
        <taxon>asterids</taxon>
        <taxon>lamiids</taxon>
        <taxon>Lamiales</taxon>
        <taxon>Oleaceae</taxon>
        <taxon>Forsythieae</taxon>
        <taxon>Abeliophyllum</taxon>
    </lineage>
</organism>
<name>A0ABD1P4B6_9LAMI</name>
<gene>
    <name evidence="3" type="ORF">Adt_46114</name>
    <name evidence="2" type="ORF">Adt_47751</name>
</gene>
<evidence type="ECO:0000313" key="3">
    <source>
        <dbReference type="EMBL" id="KAL2458004.1"/>
    </source>
</evidence>
<proteinExistence type="predicted"/>
<sequence length="135" mass="14525">MQVATLQVSPPILPYAGNLSQSANSHSPGADDLSQSTSQMTQQNKKEISTHPLYPSTVAGNSSPNFHPKIPVPKIPAGNLSQPTMLSFITPKIPVPISPIERQFIHHVDPKSAINSTRGFISHLNGPNFVLLNIT</sequence>
<evidence type="ECO:0000256" key="1">
    <source>
        <dbReference type="SAM" id="MobiDB-lite"/>
    </source>
</evidence>
<dbReference type="EMBL" id="JBFOLK010000036">
    <property type="protein sequence ID" value="KAL2458004.1"/>
    <property type="molecule type" value="Genomic_DNA"/>
</dbReference>
<feature type="region of interest" description="Disordered" evidence="1">
    <location>
        <begin position="17"/>
        <end position="75"/>
    </location>
</feature>
<accession>A0ABD1P4B6</accession>
<protein>
    <submittedName>
        <fullName evidence="3">Uncharacterized protein</fullName>
    </submittedName>
</protein>
<dbReference type="EMBL" id="JBFOLK010000284">
    <property type="protein sequence ID" value="KAL2454750.1"/>
    <property type="molecule type" value="Genomic_DNA"/>
</dbReference>